<evidence type="ECO:0000259" key="12">
    <source>
        <dbReference type="Pfam" id="PF12717"/>
    </source>
</evidence>
<gene>
    <name evidence="14" type="ORF">WJX73_005287</name>
</gene>
<dbReference type="InterPro" id="IPR026971">
    <property type="entry name" value="CND1/NCAPD3"/>
</dbReference>
<reference evidence="14 15" key="1">
    <citation type="journal article" date="2024" name="Nat. Commun.">
        <title>Phylogenomics reveals the evolutionary origins of lichenization in chlorophyte algae.</title>
        <authorList>
            <person name="Puginier C."/>
            <person name="Libourel C."/>
            <person name="Otte J."/>
            <person name="Skaloud P."/>
            <person name="Haon M."/>
            <person name="Grisel S."/>
            <person name="Petersen M."/>
            <person name="Berrin J.G."/>
            <person name="Delaux P.M."/>
            <person name="Dal Grande F."/>
            <person name="Keller J."/>
        </authorList>
    </citation>
    <scope>NUCLEOTIDE SEQUENCE [LARGE SCALE GENOMIC DNA]</scope>
    <source>
        <strain evidence="14 15">SAG 2036</strain>
    </source>
</reference>
<feature type="domain" description="Condensin complex subunit 1 N-terminal" evidence="13">
    <location>
        <begin position="128"/>
        <end position="316"/>
    </location>
</feature>
<name>A0AAW1NU89_9CHLO</name>
<keyword evidence="7 10" id="KW-0226">DNA condensation</keyword>
<feature type="region of interest" description="Disordered" evidence="11">
    <location>
        <begin position="582"/>
        <end position="645"/>
    </location>
</feature>
<evidence type="ECO:0000256" key="3">
    <source>
        <dbReference type="ARBA" id="ARBA00009606"/>
    </source>
</evidence>
<dbReference type="EMBL" id="JALJOQ010000169">
    <property type="protein sequence ID" value="KAK9792029.1"/>
    <property type="molecule type" value="Genomic_DNA"/>
</dbReference>
<evidence type="ECO:0000256" key="4">
    <source>
        <dbReference type="ARBA" id="ARBA00022454"/>
    </source>
</evidence>
<keyword evidence="6 10" id="KW-0498">Mitosis</keyword>
<evidence type="ECO:0000313" key="14">
    <source>
        <dbReference type="EMBL" id="KAK9792029.1"/>
    </source>
</evidence>
<feature type="region of interest" description="Disordered" evidence="11">
    <location>
        <begin position="1293"/>
        <end position="1494"/>
    </location>
</feature>
<dbReference type="Pfam" id="PF12922">
    <property type="entry name" value="Cnd1_N"/>
    <property type="match status" value="1"/>
</dbReference>
<feature type="compositionally biased region" description="Acidic residues" evidence="11">
    <location>
        <begin position="1310"/>
        <end position="1319"/>
    </location>
</feature>
<keyword evidence="5 10" id="KW-0132">Cell division</keyword>
<dbReference type="GO" id="GO:0042393">
    <property type="term" value="F:histone binding"/>
    <property type="evidence" value="ECO:0007669"/>
    <property type="project" value="TreeGrafter"/>
</dbReference>
<dbReference type="InterPro" id="IPR007673">
    <property type="entry name" value="Condensin_cplx_su1"/>
</dbReference>
<dbReference type="Gene3D" id="1.25.10.10">
    <property type="entry name" value="Leucine-rich Repeat Variant"/>
    <property type="match status" value="1"/>
</dbReference>
<evidence type="ECO:0000256" key="8">
    <source>
        <dbReference type="ARBA" id="ARBA00023242"/>
    </source>
</evidence>
<dbReference type="GO" id="GO:0000779">
    <property type="term" value="C:condensed chromosome, centromeric region"/>
    <property type="evidence" value="ECO:0007669"/>
    <property type="project" value="TreeGrafter"/>
</dbReference>
<dbReference type="GO" id="GO:0007076">
    <property type="term" value="P:mitotic chromosome condensation"/>
    <property type="evidence" value="ECO:0007669"/>
    <property type="project" value="InterPro"/>
</dbReference>
<keyword evidence="9 10" id="KW-0131">Cell cycle</keyword>
<dbReference type="PANTHER" id="PTHR14222">
    <property type="entry name" value="CONDENSIN"/>
    <property type="match status" value="1"/>
</dbReference>
<keyword evidence="15" id="KW-1185">Reference proteome</keyword>
<dbReference type="SUPFAM" id="SSF48371">
    <property type="entry name" value="ARM repeat"/>
    <property type="match status" value="1"/>
</dbReference>
<dbReference type="PIRSF" id="PIRSF017127">
    <property type="entry name" value="Condensin_D2"/>
    <property type="match status" value="1"/>
</dbReference>
<comment type="caution">
    <text evidence="14">The sequence shown here is derived from an EMBL/GenBank/DDBJ whole genome shotgun (WGS) entry which is preliminary data.</text>
</comment>
<evidence type="ECO:0000256" key="10">
    <source>
        <dbReference type="PIRNR" id="PIRNR017127"/>
    </source>
</evidence>
<comment type="subcellular location">
    <subcellularLocation>
        <location evidence="2">Chromosome</location>
    </subcellularLocation>
    <subcellularLocation>
        <location evidence="1">Nucleus</location>
    </subcellularLocation>
</comment>
<proteinExistence type="inferred from homology"/>
<keyword evidence="4" id="KW-0158">Chromosome</keyword>
<dbReference type="InterPro" id="IPR024324">
    <property type="entry name" value="Condensin_cplx_su1_N"/>
</dbReference>
<dbReference type="InterPro" id="IPR011989">
    <property type="entry name" value="ARM-like"/>
</dbReference>
<accession>A0AAW1NU89</accession>
<feature type="compositionally biased region" description="Polar residues" evidence="11">
    <location>
        <begin position="584"/>
        <end position="594"/>
    </location>
</feature>
<dbReference type="GO" id="GO:0051301">
    <property type="term" value="P:cell division"/>
    <property type="evidence" value="ECO:0007669"/>
    <property type="project" value="UniProtKB-KW"/>
</dbReference>
<feature type="compositionally biased region" description="Polar residues" evidence="11">
    <location>
        <begin position="611"/>
        <end position="645"/>
    </location>
</feature>
<evidence type="ECO:0000256" key="9">
    <source>
        <dbReference type="ARBA" id="ARBA00023306"/>
    </source>
</evidence>
<feature type="domain" description="Condensin complex subunit 1 C-terminal" evidence="12">
    <location>
        <begin position="1064"/>
        <end position="1225"/>
    </location>
</feature>
<feature type="compositionally biased region" description="Basic and acidic residues" evidence="11">
    <location>
        <begin position="1412"/>
        <end position="1435"/>
    </location>
</feature>
<evidence type="ECO:0000256" key="6">
    <source>
        <dbReference type="ARBA" id="ARBA00022776"/>
    </source>
</evidence>
<dbReference type="Pfam" id="PF12717">
    <property type="entry name" value="Cnd1"/>
    <property type="match status" value="1"/>
</dbReference>
<evidence type="ECO:0000256" key="1">
    <source>
        <dbReference type="ARBA" id="ARBA00004123"/>
    </source>
</evidence>
<feature type="compositionally biased region" description="Low complexity" evidence="11">
    <location>
        <begin position="1293"/>
        <end position="1309"/>
    </location>
</feature>
<dbReference type="InterPro" id="IPR032682">
    <property type="entry name" value="Cnd1_C"/>
</dbReference>
<dbReference type="GO" id="GO:0005634">
    <property type="term" value="C:nucleus"/>
    <property type="evidence" value="ECO:0007669"/>
    <property type="project" value="UniProtKB-SubCell"/>
</dbReference>
<organism evidence="14 15">
    <name type="scientific">Symbiochloris irregularis</name>
    <dbReference type="NCBI Taxonomy" id="706552"/>
    <lineage>
        <taxon>Eukaryota</taxon>
        <taxon>Viridiplantae</taxon>
        <taxon>Chlorophyta</taxon>
        <taxon>core chlorophytes</taxon>
        <taxon>Trebouxiophyceae</taxon>
        <taxon>Trebouxiales</taxon>
        <taxon>Trebouxiaceae</taxon>
        <taxon>Symbiochloris</taxon>
    </lineage>
</organism>
<dbReference type="GO" id="GO:0010032">
    <property type="term" value="P:meiotic chromosome condensation"/>
    <property type="evidence" value="ECO:0007669"/>
    <property type="project" value="TreeGrafter"/>
</dbReference>
<dbReference type="GO" id="GO:0000796">
    <property type="term" value="C:condensin complex"/>
    <property type="evidence" value="ECO:0007669"/>
    <property type="project" value="TreeGrafter"/>
</dbReference>
<sequence length="1494" mass="158435">MQLSCGVELEFTCDTILADAAADEQICKLDRSWCGKGYLVNLGQMQWSRPAGMDSQADEEQSMVELSSSLHVKDVTDLATLSADDVLRFAEGTVYDICNNDALCITEQAVLDQVFSLVNGIKHLPSVARRRLIDGLCSNLSVLSVSTHALIGARPSAASAAATDSGGGAEQQDMGEASQEQELFLDTHRTAHRAYLFLLHSIVKQLEKEAKEEAAAAAAPAARAAKGATRKKGASDLAVWDWPAHRERAVRAARTVADIDLVKLFAPKPVDDSLLQDWVHTAVLALDSTTGARAQTVRESAARILGCAAAKHGQLDAIGGALVDALNRNEAVASAAAAVCKIAGACFGDDRLAVELLRQVTAVSPSEYEQQAAHNDTAGVRNVAVFIVELAEQMPHTVAAHMAMLAPHLGGKAYPLRSAIISAAGHLLIHAYSDQSTQAPHASAGAQGQANWLRAKQALLDLLTERVRDQTAYTRARTLHTWALLAEKTAIPLGHWLLVTKLAIGRLEDKAAIVRRAALQLLGTLLASNPFAPTLALPAFQASLHDFQQQLQAVSPEDGDEAGEGGSRDEAEWDQGEVAIDASGSAQPATQDQTPADGDQDMPAAMDASEDSSQVPPDSQIPEDSQAPQDSQMSTQGDSQPGEQRNVQQLRHLVASLRVATDFAEMVGGMLSTLGNLLGSATLSDVQEALALVITCRQFQVTGAQALLRKMLALVFAREQGAKEALVEAVDVLYLKDCTSETAARNLVDLACGATLGELSALEELMGLLLKRDKPLLSQQVSLVVGTLAVISMAAAAQPKILERNIAQLLKIGYASGAANPLATRYACSALRHLPNALSNDSVLGQQQLQPAFQMCVQVLLDGHMPLQGWFSCSEAAVSVLYALHPAPQDVCGRVVQLLATRALPAAGSSGQADTSQLARLLFVVGHVALCQLVHLESSVSKIRHAALAAERAAADAESHPGGKQAEDIAAELGVGAATSDLELDSLKEVAEAQILDHDYLIGRFGNLTAHVCHSSGMRAADPDLRAAALLALTKLMAVDPDYCDSNLQLLFTLLHAKGVDAGVRSNVVIALGDLAVRFPNVLEPWTPNMYQPLTDSDPGVRKTALMVLSHLILNDMMKVKGHIARLALCLRDSEPRIADLAALFFHELNAKASKGSNPIYNLLPDILSSLSAEAGLTPTNFQAIMHTLLAYIAKDKHADSLADKLLPRFEGASSQLSRNLAFCLSQLAFTEKGVRRVMEHWPSYQGHLGDQNVLEIFQGLISKARKLAKQSAELKGDLGAYEEKLLAAAAALAEPAENAEPTDSAAEATEQDTADEQPVDTPMQNADAEQGGSQNGDDKADQENDTGASQPAEVRTTLNLEEPAHSGDSMSEGEEEKSNQQIAFEKQIGGASHNLPRTARARVGATTDPLPEGKKVAEPVLHGDIKPAGHDQDRAAGGGAPGEGTSEDYKAMQKEVQASGAADAKSHPAANATKAHKDPVSSSGNMHGREGKY</sequence>
<evidence type="ECO:0000259" key="13">
    <source>
        <dbReference type="Pfam" id="PF12922"/>
    </source>
</evidence>
<dbReference type="InterPro" id="IPR016024">
    <property type="entry name" value="ARM-type_fold"/>
</dbReference>
<evidence type="ECO:0000256" key="5">
    <source>
        <dbReference type="ARBA" id="ARBA00022618"/>
    </source>
</evidence>
<evidence type="ECO:0000256" key="11">
    <source>
        <dbReference type="SAM" id="MobiDB-lite"/>
    </source>
</evidence>
<evidence type="ECO:0000256" key="2">
    <source>
        <dbReference type="ARBA" id="ARBA00004286"/>
    </source>
</evidence>
<evidence type="ECO:0000313" key="15">
    <source>
        <dbReference type="Proteomes" id="UP001465755"/>
    </source>
</evidence>
<dbReference type="PANTHER" id="PTHR14222:SF2">
    <property type="entry name" value="CONDENSIN COMPLEX SUBUNIT 1"/>
    <property type="match status" value="1"/>
</dbReference>
<dbReference type="Proteomes" id="UP001465755">
    <property type="component" value="Unassembled WGS sequence"/>
</dbReference>
<comment type="similarity">
    <text evidence="3 10">Belongs to the CND1 (condensin subunit 1) family.</text>
</comment>
<protein>
    <recommendedName>
        <fullName evidence="10">Condensin-1 complex subunit CAP-D2</fullName>
    </recommendedName>
</protein>
<evidence type="ECO:0000256" key="7">
    <source>
        <dbReference type="ARBA" id="ARBA00023067"/>
    </source>
</evidence>
<keyword evidence="8" id="KW-0539">Nucleus</keyword>
<comment type="function">
    <text evidence="10">Regulatory subunit of the condensin complex, a complex required for conversion of interphase chromatin into mitotic-like condense chromosomes. The condensin complex probably introduces positive supercoils into relaxed DNA in the presence of type I topoisomerases and converts nicked DNA into positive knotted forms in the presence of type II topoisomerases.</text>
</comment>